<feature type="zinc finger region" description="C3H1-type" evidence="9">
    <location>
        <begin position="14"/>
        <end position="42"/>
    </location>
</feature>
<keyword evidence="14" id="KW-1185">Reference proteome</keyword>
<dbReference type="InterPro" id="IPR041679">
    <property type="entry name" value="DNA2/NAM7-like_C"/>
</dbReference>
<keyword evidence="6" id="KW-0067">ATP-binding</keyword>
<feature type="region of interest" description="Disordered" evidence="10">
    <location>
        <begin position="41"/>
        <end position="64"/>
    </location>
</feature>
<keyword evidence="6" id="KW-0547">Nucleotide-binding</keyword>
<dbReference type="GO" id="GO:0031048">
    <property type="term" value="P:regulatory ncRNA-mediated heterochromatin formation"/>
    <property type="evidence" value="ECO:0007669"/>
    <property type="project" value="TreeGrafter"/>
</dbReference>
<proteinExistence type="predicted"/>
<protein>
    <recommendedName>
        <fullName evidence="15">NFX1-type zinc finger-containing protein 1</fullName>
    </recommendedName>
</protein>
<keyword evidence="6" id="KW-0347">Helicase</keyword>
<keyword evidence="2" id="KW-0963">Cytoplasm</keyword>
<dbReference type="InterPro" id="IPR046439">
    <property type="entry name" value="ZF_RZ_dom"/>
</dbReference>
<feature type="domain" description="C3H1-type" evidence="11">
    <location>
        <begin position="14"/>
        <end position="42"/>
    </location>
</feature>
<keyword evidence="3 9" id="KW-0479">Metal-binding</keyword>
<dbReference type="InterPro" id="IPR045055">
    <property type="entry name" value="DNA2/NAM7-like"/>
</dbReference>
<evidence type="ECO:0000256" key="8">
    <source>
        <dbReference type="ARBA" id="ARBA00022859"/>
    </source>
</evidence>
<feature type="compositionally biased region" description="Basic and acidic residues" evidence="10">
    <location>
        <begin position="1858"/>
        <end position="1867"/>
    </location>
</feature>
<dbReference type="GO" id="GO:0004386">
    <property type="term" value="F:helicase activity"/>
    <property type="evidence" value="ECO:0007669"/>
    <property type="project" value="InterPro"/>
</dbReference>
<evidence type="ECO:0000256" key="5">
    <source>
        <dbReference type="ARBA" id="ARBA00022771"/>
    </source>
</evidence>
<dbReference type="GO" id="GO:0031380">
    <property type="term" value="C:nuclear RNA-directed RNA polymerase complex"/>
    <property type="evidence" value="ECO:0007669"/>
    <property type="project" value="TreeGrafter"/>
</dbReference>
<dbReference type="GO" id="GO:0002376">
    <property type="term" value="P:immune system process"/>
    <property type="evidence" value="ECO:0007669"/>
    <property type="project" value="UniProtKB-KW"/>
</dbReference>
<dbReference type="GO" id="GO:0008270">
    <property type="term" value="F:zinc ion binding"/>
    <property type="evidence" value="ECO:0007669"/>
    <property type="project" value="UniProtKB-KW"/>
</dbReference>
<dbReference type="Proteomes" id="UP001303473">
    <property type="component" value="Unassembled WGS sequence"/>
</dbReference>
<dbReference type="FunFam" id="3.40.50.300:FF:001660">
    <property type="entry name" value="NF-X1 finger and helicase protein, putative"/>
    <property type="match status" value="1"/>
</dbReference>
<dbReference type="InterPro" id="IPR041677">
    <property type="entry name" value="DNA2/NAM7_AAA_11"/>
</dbReference>
<dbReference type="GO" id="GO:0005737">
    <property type="term" value="C:cytoplasm"/>
    <property type="evidence" value="ECO:0007669"/>
    <property type="project" value="UniProtKB-SubCell"/>
</dbReference>
<evidence type="ECO:0000256" key="6">
    <source>
        <dbReference type="ARBA" id="ARBA00022806"/>
    </source>
</evidence>
<dbReference type="Pfam" id="PF20173">
    <property type="entry name" value="ZnF_RZ-type"/>
    <property type="match status" value="1"/>
</dbReference>
<dbReference type="InterPro" id="IPR000571">
    <property type="entry name" value="Znf_CCCH"/>
</dbReference>
<dbReference type="Pfam" id="PF13087">
    <property type="entry name" value="AAA_12"/>
    <property type="match status" value="1"/>
</dbReference>
<evidence type="ECO:0000256" key="3">
    <source>
        <dbReference type="ARBA" id="ARBA00022723"/>
    </source>
</evidence>
<evidence type="ECO:0000259" key="12">
    <source>
        <dbReference type="PROSITE" id="PS51981"/>
    </source>
</evidence>
<sequence length="2006" mass="223288">MWGNNRSKGPSQNQTNKGRCWSFDATGSCKLGNRCKFAHITPTPQRGPPNAASPGIPSHNNTTRQPVMRYGKLVEWKRLLRQGSPGSRPTHGGRFFELGLELMEGDVGGSQEVIRLLVTEAGLSLIRHVTDHQIPDAGSGTDHQMPDAGLGSAKTRLWNNQLKPLFGLVTHPRVADSAVLELEVSALMNFLLGVNGTRLIRVYNFIIALVTSWPAQPASSSRMSAVELSLGVLTKIVDCNTTNMVNENFHALVTSFSAIVQKGSEAGEEFSELQATKYLHYIKGRLSVASGIPSLTSAPATPVVRESFVLRRDLPGHLSAEGRRHDNDHASITDVKIMPTFEEIVSPRGEYLPTNDPSQWHVPGIHGRLDREFRLLREDTIGQLRDAVRETLEAIRQSGNTPASRGRNGLRTYRYDQARIVDLEFSEFSGLEMVVRCVQPAPQKMDLKKRREWWDHSKRLQVGGLVCMLDARGKMVFCEVASSTLRTADDKAQGGRSVQLPEAGAAAKEKVSLADDGSFTFVSLQLIDAGNRELGQALRWAQGIGSLPPRYLVEFPGVLLASFKHTLAALQQMSRKPDLPFTDLLAPSTTSGESVRLNPPQYARKAGFTFNLKCVTSDRTGFLVSPSQNTDSEKLSKRSSLDPTQAHALLNTLSREISLIQGPPGTGKSYTGEKVIKVLLANKEKARLGPILCVCYTNHALDQLLEHLYGDGIKKIIRIGSRSKSDILQGLNLRVVAKGADRTKTEKCSFFEHKKEITRIVKESNDLLRQLSAASSLAAIKNFLAESSPWHHDQMFRTDDEGWHEVHHKRENAIEAWLQRGSSSETTCRPLEDLERVGLWDMTQHERRRLHRHWLESIGNRITTQLLCLHREFAKEKELRDRANRELDLRCLHEADIVGVTTTGLASNLDLLRKLRCKVLLCEEAGEVLEAHILTALLPSVEHAILIGDHMQLRPQIQNYELQSTNPRGEQYSLDMSLFERLVRPPHTEDIRLPYSVLETQRRMHPSISELVRSTLYPALRDSEHVNDYPEVKGLRRRLFWLHHEQPEAGAASQDPLATSHSNPWEIEMTAALVSHLVRQGEYSNGDIAVITPYLGQLHKLRRRMESVFEICLNDRDLADLEALEADKAELSAAAPLRIGKTTLLKSVRVATVDNFQGEEAKVVVISLVRSNNQNRCGFLSTSNRINVLLSRAKHGMYIIGNSKTYSNVPMWVDVISMMQKESNLGTALELQCPRHPATPILVSHWDHFAQFAPESGCNLPCDKRLRCGHSCTGRCHSDALHHAVKCLEKCPRSKKGCDHSCPRFCGDPCHDRCQVLLRDINLRLKCGHAVSSAHCWEAQAPDSIRCMVEVARAVPGCNHQVKVKCYEDVTAATFMCRAQCGHHRLCGHTCKDACFKCRPREDGKVATENHGICNQVCGRSYQTCRHSCQQTCHGEKKCGPCVLPCEARCSHSRCSKPCHEPCAPCAEDKCASSCPHSSCTMPCAAPCVWVPCSRRCEERLACGHQCPSLCGEPCPEPRFCPQCGSEDVKSSVVDLLEMKTYGEIDLDADPCIFPDCGHILAMTSMDGQMAMSDHYEMDDQGLPVGLRSSSKAFSMDEIKACSTCRAPLRNVSRYGRIVRRAMLDEATKKFTTCSNERCDALTNSLLDEREKLERTADTAKIAPRQSRGPTSGKLTIAGARFKQLRAVQEWVPSDRYASIMRLLRQIRTYAGEVRKEEQPFQRVADLVKHANRQNKTTSQFVFDEESVIQVRGEVLAKALALNCEIVILLDFLKLLETSGTAAGGVKPEMIDWNIAPQLGDCEKVIELAHDSVRPRQEVEGRVYYAKFCGISRALYKYGRQAKPAAVDPEAGGEPQTDEEKEKEKEMDKKLEEMKKRAVRHLEQAKSLMEKSASAAVLRPEVEAAEGMLRGEIFYQNVSVEEMRAVYAAMAVEFNGTGHWYTCANGHPFTIGECGMAMQRARCPECDAPVGGADHVSAEGVQHAAHIEELGRGFAGLRIGGWRPFG</sequence>
<evidence type="ECO:0000259" key="11">
    <source>
        <dbReference type="PROSITE" id="PS50103"/>
    </source>
</evidence>
<evidence type="ECO:0008006" key="15">
    <source>
        <dbReference type="Google" id="ProtNLM"/>
    </source>
</evidence>
<organism evidence="13 14">
    <name type="scientific">Diplogelasinospora grovesii</name>
    <dbReference type="NCBI Taxonomy" id="303347"/>
    <lineage>
        <taxon>Eukaryota</taxon>
        <taxon>Fungi</taxon>
        <taxon>Dikarya</taxon>
        <taxon>Ascomycota</taxon>
        <taxon>Pezizomycotina</taxon>
        <taxon>Sordariomycetes</taxon>
        <taxon>Sordariomycetidae</taxon>
        <taxon>Sordariales</taxon>
        <taxon>Diplogelasinosporaceae</taxon>
        <taxon>Diplogelasinospora</taxon>
    </lineage>
</organism>
<dbReference type="CDD" id="cd18808">
    <property type="entry name" value="SF1_C_Upf1"/>
    <property type="match status" value="1"/>
</dbReference>
<evidence type="ECO:0000256" key="4">
    <source>
        <dbReference type="ARBA" id="ARBA00022737"/>
    </source>
</evidence>
<dbReference type="SMART" id="SM00438">
    <property type="entry name" value="ZnF_NFX"/>
    <property type="match status" value="3"/>
</dbReference>
<dbReference type="EMBL" id="MU853899">
    <property type="protein sequence ID" value="KAK3935981.1"/>
    <property type="molecule type" value="Genomic_DNA"/>
</dbReference>
<dbReference type="InterPro" id="IPR000967">
    <property type="entry name" value="Znf_NFX1"/>
</dbReference>
<feature type="region of interest" description="Disordered" evidence="10">
    <location>
        <begin position="1846"/>
        <end position="1867"/>
    </location>
</feature>
<keyword evidence="7 9" id="KW-0862">Zinc</keyword>
<comment type="caution">
    <text evidence="13">The sequence shown here is derived from an EMBL/GenBank/DDBJ whole genome shotgun (WGS) entry which is preliminary data.</text>
</comment>
<dbReference type="PANTHER" id="PTHR10887:SF445">
    <property type="entry name" value="NFX1-TYPE ZINC FINGER-CONTAINING PROTEIN 1"/>
    <property type="match status" value="1"/>
</dbReference>
<keyword evidence="8" id="KW-0391">Immunity</keyword>
<dbReference type="CDD" id="cd06008">
    <property type="entry name" value="NF-X1-zinc-finger"/>
    <property type="match status" value="1"/>
</dbReference>
<keyword evidence="4" id="KW-0677">Repeat</keyword>
<reference evidence="14" key="1">
    <citation type="journal article" date="2023" name="Mol. Phylogenet. Evol.">
        <title>Genome-scale phylogeny and comparative genomics of the fungal order Sordariales.</title>
        <authorList>
            <person name="Hensen N."/>
            <person name="Bonometti L."/>
            <person name="Westerberg I."/>
            <person name="Brannstrom I.O."/>
            <person name="Guillou S."/>
            <person name="Cros-Aarteil S."/>
            <person name="Calhoun S."/>
            <person name="Haridas S."/>
            <person name="Kuo A."/>
            <person name="Mondo S."/>
            <person name="Pangilinan J."/>
            <person name="Riley R."/>
            <person name="LaButti K."/>
            <person name="Andreopoulos B."/>
            <person name="Lipzen A."/>
            <person name="Chen C."/>
            <person name="Yan M."/>
            <person name="Daum C."/>
            <person name="Ng V."/>
            <person name="Clum A."/>
            <person name="Steindorff A."/>
            <person name="Ohm R.A."/>
            <person name="Martin F."/>
            <person name="Silar P."/>
            <person name="Natvig D.O."/>
            <person name="Lalanne C."/>
            <person name="Gautier V."/>
            <person name="Ament-Velasquez S.L."/>
            <person name="Kruys A."/>
            <person name="Hutchinson M.I."/>
            <person name="Powell A.J."/>
            <person name="Barry K."/>
            <person name="Miller A.N."/>
            <person name="Grigoriev I.V."/>
            <person name="Debuchy R."/>
            <person name="Gladieux P."/>
            <person name="Hiltunen Thoren M."/>
            <person name="Johannesson H."/>
        </authorList>
    </citation>
    <scope>NUCLEOTIDE SEQUENCE [LARGE SCALE GENOMIC DNA]</scope>
    <source>
        <strain evidence="14">CBS 340.73</strain>
    </source>
</reference>
<evidence type="ECO:0000256" key="10">
    <source>
        <dbReference type="SAM" id="MobiDB-lite"/>
    </source>
</evidence>
<dbReference type="PROSITE" id="PS51981">
    <property type="entry name" value="ZF_RZ"/>
    <property type="match status" value="1"/>
</dbReference>
<evidence type="ECO:0000256" key="1">
    <source>
        <dbReference type="ARBA" id="ARBA00004496"/>
    </source>
</evidence>
<dbReference type="InterPro" id="IPR047187">
    <property type="entry name" value="SF1_C_Upf1"/>
</dbReference>
<name>A0AAN6MZS9_9PEZI</name>
<dbReference type="SUPFAM" id="SSF52540">
    <property type="entry name" value="P-loop containing nucleoside triphosphate hydrolases"/>
    <property type="match status" value="1"/>
</dbReference>
<feature type="domain" description="RZ-type" evidence="12">
    <location>
        <begin position="1918"/>
        <end position="1993"/>
    </location>
</feature>
<dbReference type="InterPro" id="IPR027417">
    <property type="entry name" value="P-loop_NTPase"/>
</dbReference>
<keyword evidence="6" id="KW-0378">Hydrolase</keyword>
<evidence type="ECO:0000313" key="13">
    <source>
        <dbReference type="EMBL" id="KAK3935981.1"/>
    </source>
</evidence>
<dbReference type="PROSITE" id="PS50103">
    <property type="entry name" value="ZF_C3H1"/>
    <property type="match status" value="1"/>
</dbReference>
<evidence type="ECO:0000256" key="9">
    <source>
        <dbReference type="PROSITE-ProRule" id="PRU00723"/>
    </source>
</evidence>
<keyword evidence="5 9" id="KW-0863">Zinc-finger</keyword>
<dbReference type="Gene3D" id="3.40.50.300">
    <property type="entry name" value="P-loop containing nucleotide triphosphate hydrolases"/>
    <property type="match status" value="2"/>
</dbReference>
<dbReference type="PANTHER" id="PTHR10887">
    <property type="entry name" value="DNA2/NAM7 HELICASE FAMILY"/>
    <property type="match status" value="1"/>
</dbReference>
<evidence type="ECO:0000313" key="14">
    <source>
        <dbReference type="Proteomes" id="UP001303473"/>
    </source>
</evidence>
<accession>A0AAN6MZS9</accession>
<evidence type="ECO:0000256" key="7">
    <source>
        <dbReference type="ARBA" id="ARBA00022833"/>
    </source>
</evidence>
<evidence type="ECO:0000256" key="2">
    <source>
        <dbReference type="ARBA" id="ARBA00022490"/>
    </source>
</evidence>
<dbReference type="Pfam" id="PF13086">
    <property type="entry name" value="AAA_11"/>
    <property type="match status" value="1"/>
</dbReference>
<comment type="subcellular location">
    <subcellularLocation>
        <location evidence="1">Cytoplasm</location>
    </subcellularLocation>
</comment>
<gene>
    <name evidence="13" type="ORF">QBC46DRAFT_420645</name>
</gene>
<dbReference type="CDD" id="cd17936">
    <property type="entry name" value="EEXXEc_NFX1"/>
    <property type="match status" value="1"/>
</dbReference>